<keyword evidence="1" id="KW-1133">Transmembrane helix</keyword>
<evidence type="ECO:0000313" key="3">
    <source>
        <dbReference type="EnsemblPlants" id="AES72012"/>
    </source>
</evidence>
<organism evidence="2 4">
    <name type="scientific">Medicago truncatula</name>
    <name type="common">Barrel medic</name>
    <name type="synonym">Medicago tribuloides</name>
    <dbReference type="NCBI Taxonomy" id="3880"/>
    <lineage>
        <taxon>Eukaryota</taxon>
        <taxon>Viridiplantae</taxon>
        <taxon>Streptophyta</taxon>
        <taxon>Embryophyta</taxon>
        <taxon>Tracheophyta</taxon>
        <taxon>Spermatophyta</taxon>
        <taxon>Magnoliopsida</taxon>
        <taxon>eudicotyledons</taxon>
        <taxon>Gunneridae</taxon>
        <taxon>Pentapetalae</taxon>
        <taxon>rosids</taxon>
        <taxon>fabids</taxon>
        <taxon>Fabales</taxon>
        <taxon>Fabaceae</taxon>
        <taxon>Papilionoideae</taxon>
        <taxon>50 kb inversion clade</taxon>
        <taxon>NPAAA clade</taxon>
        <taxon>Hologalegina</taxon>
        <taxon>IRL clade</taxon>
        <taxon>Trifolieae</taxon>
        <taxon>Medicago</taxon>
    </lineage>
</organism>
<dbReference type="PANTHER" id="PTHR36617:SF5">
    <property type="entry name" value="OS05G0421675 PROTEIN"/>
    <property type="match status" value="1"/>
</dbReference>
<keyword evidence="1 2" id="KW-0812">Transmembrane</keyword>
<dbReference type="EnsemblPlants" id="AES72012">
    <property type="protein sequence ID" value="AES72012"/>
    <property type="gene ID" value="MTR_3g085120"/>
</dbReference>
<gene>
    <name evidence="2" type="ordered locus">MTR_3g085120</name>
</gene>
<keyword evidence="1" id="KW-0472">Membrane</keyword>
<sequence>MKIVEQRESKQGLLRNRGHTTGKLFGLTGSLFVGVRRLEVRRIREFNIALLGKWGWRCLVDRDSLWYRVLSARYGEEDGRLCQGGRDGSLWWRDIYQLCEEGWFNSHVSRSVGNGKNTLFWTDVWVGGVSLHDRFSRLFQLSTKLSPPFPSKLPNKYIAMNYKSAPWKQKEFFLLLTYAFIFYDVSDARWRNFRGNLPVLTLVFLIFTLMAHLMRAFFNFNVRGMCWNILLFIIFQYHYVDHLLSLVIVVDERAASKALSRERQTLIGEGVFH</sequence>
<dbReference type="STRING" id="3880.G7JBF7"/>
<dbReference type="EMBL" id="CM001219">
    <property type="protein sequence ID" value="AES72012.1"/>
    <property type="molecule type" value="Genomic_DNA"/>
</dbReference>
<dbReference type="Proteomes" id="UP000002051">
    <property type="component" value="Chromosome 3"/>
</dbReference>
<dbReference type="PaxDb" id="3880-AES72012"/>
<protein>
    <submittedName>
        <fullName evidence="2">Transmembrane protein, putative</fullName>
    </submittedName>
</protein>
<reference evidence="2 4" key="1">
    <citation type="journal article" date="2011" name="Nature">
        <title>The Medicago genome provides insight into the evolution of rhizobial symbioses.</title>
        <authorList>
            <person name="Young N.D."/>
            <person name="Debelle F."/>
            <person name="Oldroyd G.E."/>
            <person name="Geurts R."/>
            <person name="Cannon S.B."/>
            <person name="Udvardi M.K."/>
            <person name="Benedito V.A."/>
            <person name="Mayer K.F."/>
            <person name="Gouzy J."/>
            <person name="Schoof H."/>
            <person name="Van de Peer Y."/>
            <person name="Proost S."/>
            <person name="Cook D.R."/>
            <person name="Meyers B.C."/>
            <person name="Spannagl M."/>
            <person name="Cheung F."/>
            <person name="De Mita S."/>
            <person name="Krishnakumar V."/>
            <person name="Gundlach H."/>
            <person name="Zhou S."/>
            <person name="Mudge J."/>
            <person name="Bharti A.K."/>
            <person name="Murray J.D."/>
            <person name="Naoumkina M.A."/>
            <person name="Rosen B."/>
            <person name="Silverstein K.A."/>
            <person name="Tang H."/>
            <person name="Rombauts S."/>
            <person name="Zhao P.X."/>
            <person name="Zhou P."/>
            <person name="Barbe V."/>
            <person name="Bardou P."/>
            <person name="Bechner M."/>
            <person name="Bellec A."/>
            <person name="Berger A."/>
            <person name="Berges H."/>
            <person name="Bidwell S."/>
            <person name="Bisseling T."/>
            <person name="Choisne N."/>
            <person name="Couloux A."/>
            <person name="Denny R."/>
            <person name="Deshpande S."/>
            <person name="Dai X."/>
            <person name="Doyle J.J."/>
            <person name="Dudez A.M."/>
            <person name="Farmer A.D."/>
            <person name="Fouteau S."/>
            <person name="Franken C."/>
            <person name="Gibelin C."/>
            <person name="Gish J."/>
            <person name="Goldstein S."/>
            <person name="Gonzalez A.J."/>
            <person name="Green P.J."/>
            <person name="Hallab A."/>
            <person name="Hartog M."/>
            <person name="Hua A."/>
            <person name="Humphray S.J."/>
            <person name="Jeong D.H."/>
            <person name="Jing Y."/>
            <person name="Jocker A."/>
            <person name="Kenton S.M."/>
            <person name="Kim D.J."/>
            <person name="Klee K."/>
            <person name="Lai H."/>
            <person name="Lang C."/>
            <person name="Lin S."/>
            <person name="Macmil S.L."/>
            <person name="Magdelenat G."/>
            <person name="Matthews L."/>
            <person name="McCorrison J."/>
            <person name="Monaghan E.L."/>
            <person name="Mun J.H."/>
            <person name="Najar F.Z."/>
            <person name="Nicholson C."/>
            <person name="Noirot C."/>
            <person name="O'Bleness M."/>
            <person name="Paule C.R."/>
            <person name="Poulain J."/>
            <person name="Prion F."/>
            <person name="Qin B."/>
            <person name="Qu C."/>
            <person name="Retzel E.F."/>
            <person name="Riddle C."/>
            <person name="Sallet E."/>
            <person name="Samain S."/>
            <person name="Samson N."/>
            <person name="Sanders I."/>
            <person name="Saurat O."/>
            <person name="Scarpelli C."/>
            <person name="Schiex T."/>
            <person name="Segurens B."/>
            <person name="Severin A.J."/>
            <person name="Sherrier D.J."/>
            <person name="Shi R."/>
            <person name="Sims S."/>
            <person name="Singer S.R."/>
            <person name="Sinharoy S."/>
            <person name="Sterck L."/>
            <person name="Viollet A."/>
            <person name="Wang B.B."/>
            <person name="Wang K."/>
            <person name="Wang M."/>
            <person name="Wang X."/>
            <person name="Warfsmann J."/>
            <person name="Weissenbach J."/>
            <person name="White D.D."/>
            <person name="White J.D."/>
            <person name="Wiley G.B."/>
            <person name="Wincker P."/>
            <person name="Xing Y."/>
            <person name="Yang L."/>
            <person name="Yao Z."/>
            <person name="Ying F."/>
            <person name="Zhai J."/>
            <person name="Zhou L."/>
            <person name="Zuber A."/>
            <person name="Denarie J."/>
            <person name="Dixon R.A."/>
            <person name="May G.D."/>
            <person name="Schwartz D.C."/>
            <person name="Rogers J."/>
            <person name="Quetier F."/>
            <person name="Town C.D."/>
            <person name="Roe B.A."/>
        </authorList>
    </citation>
    <scope>NUCLEOTIDE SEQUENCE [LARGE SCALE GENOMIC DNA]</scope>
    <source>
        <strain evidence="2">A17</strain>
        <strain evidence="3 4">cv. Jemalong A17</strain>
    </source>
</reference>
<feature type="transmembrane region" description="Helical" evidence="1">
    <location>
        <begin position="229"/>
        <end position="250"/>
    </location>
</feature>
<keyword evidence="4" id="KW-1185">Reference proteome</keyword>
<reference evidence="3" key="3">
    <citation type="submission" date="2015-04" db="UniProtKB">
        <authorList>
            <consortium name="EnsemblPlants"/>
        </authorList>
    </citation>
    <scope>IDENTIFICATION</scope>
    <source>
        <strain evidence="3">cv. Jemalong A17</strain>
    </source>
</reference>
<evidence type="ECO:0000313" key="2">
    <source>
        <dbReference type="EMBL" id="AES72012.1"/>
    </source>
</evidence>
<evidence type="ECO:0000256" key="1">
    <source>
        <dbReference type="SAM" id="Phobius"/>
    </source>
</evidence>
<name>G7JBF7_MEDTR</name>
<accession>G7JBF7</accession>
<dbReference type="HOGENOM" id="CLU_1020716_0_0_1"/>
<dbReference type="AlphaFoldDB" id="G7JBF7"/>
<reference evidence="2 4" key="2">
    <citation type="journal article" date="2014" name="BMC Genomics">
        <title>An improved genome release (version Mt4.0) for the model legume Medicago truncatula.</title>
        <authorList>
            <person name="Tang H."/>
            <person name="Krishnakumar V."/>
            <person name="Bidwell S."/>
            <person name="Rosen B."/>
            <person name="Chan A."/>
            <person name="Zhou S."/>
            <person name="Gentzbittel L."/>
            <person name="Childs K.L."/>
            <person name="Yandell M."/>
            <person name="Gundlach H."/>
            <person name="Mayer K.F."/>
            <person name="Schwartz D.C."/>
            <person name="Town C.D."/>
        </authorList>
    </citation>
    <scope>GENOME REANNOTATION</scope>
    <source>
        <strain evidence="3 4">cv. Jemalong A17</strain>
    </source>
</reference>
<dbReference type="PANTHER" id="PTHR36617">
    <property type="entry name" value="PROTEIN, PUTATIVE-RELATED"/>
    <property type="match status" value="1"/>
</dbReference>
<evidence type="ECO:0000313" key="4">
    <source>
        <dbReference type="Proteomes" id="UP000002051"/>
    </source>
</evidence>
<feature type="transmembrane region" description="Helical" evidence="1">
    <location>
        <begin position="197"/>
        <end position="217"/>
    </location>
</feature>
<proteinExistence type="predicted"/>
<dbReference type="eggNOG" id="KOG3860">
    <property type="taxonomic scope" value="Eukaryota"/>
</dbReference>